<accession>A0A7W7J0Y1</accession>
<dbReference type="RefSeq" id="WP_184166867.1">
    <property type="nucleotide sequence ID" value="NZ_JACHLD010000008.1"/>
</dbReference>
<organism evidence="1 2">
    <name type="scientific">Flavobacterium nitrogenifigens</name>
    <dbReference type="NCBI Taxonomy" id="1617283"/>
    <lineage>
        <taxon>Bacteria</taxon>
        <taxon>Pseudomonadati</taxon>
        <taxon>Bacteroidota</taxon>
        <taxon>Flavobacteriia</taxon>
        <taxon>Flavobacteriales</taxon>
        <taxon>Flavobacteriaceae</taxon>
        <taxon>Flavobacterium</taxon>
    </lineage>
</organism>
<comment type="caution">
    <text evidence="1">The sequence shown here is derived from an EMBL/GenBank/DDBJ whole genome shotgun (WGS) entry which is preliminary data.</text>
</comment>
<protein>
    <submittedName>
        <fullName evidence="1">Uncharacterized protein</fullName>
    </submittedName>
</protein>
<dbReference type="EMBL" id="JACHLD010000008">
    <property type="protein sequence ID" value="MBB4804189.1"/>
    <property type="molecule type" value="Genomic_DNA"/>
</dbReference>
<sequence length="221" mass="25519">MKNITIRVLTSVIAVTLFTNCDNKRKISEETETAKIVDTTNVQIEKEERELQSNLNYESYLFAENLKNDSFFESDNTNKVVELKNVGISGYIINGNEVILNGIFYDKEHNKAIPRLNNNPSGRSFVSEYFDKKEIGYDEKYKSTYSAVLFITLKNARDVKKLKMYNPSEPVLNYEYKVEGTIDEFRSGFVDLVNIKGKFIGLSPTSNYPDKMYEIKDVELY</sequence>
<name>A0A7W7J0Y1_9FLAO</name>
<keyword evidence="2" id="KW-1185">Reference proteome</keyword>
<proteinExistence type="predicted"/>
<gene>
    <name evidence="1" type="ORF">HNP37_004275</name>
</gene>
<dbReference type="AlphaFoldDB" id="A0A7W7J0Y1"/>
<evidence type="ECO:0000313" key="1">
    <source>
        <dbReference type="EMBL" id="MBB4804189.1"/>
    </source>
</evidence>
<reference evidence="1 2" key="1">
    <citation type="submission" date="2020-08" db="EMBL/GenBank/DDBJ databases">
        <title>Functional genomics of gut bacteria from endangered species of beetles.</title>
        <authorList>
            <person name="Carlos-Shanley C."/>
        </authorList>
    </citation>
    <scope>NUCLEOTIDE SEQUENCE [LARGE SCALE GENOMIC DNA]</scope>
    <source>
        <strain evidence="1 2">S00142</strain>
    </source>
</reference>
<dbReference type="Proteomes" id="UP000561681">
    <property type="component" value="Unassembled WGS sequence"/>
</dbReference>
<evidence type="ECO:0000313" key="2">
    <source>
        <dbReference type="Proteomes" id="UP000561681"/>
    </source>
</evidence>